<accession>A0ACB9HI17</accession>
<sequence>MEAASQLNCCRIDTFSRSLPDRSIGFTAVRRSARSVVRVKRRNGVTRAVATEPKPKTTDARPSRTVNGSSINGTSTRMETVSQEIKRVRAQMEENEQLAILMKGLRGQNLSDSQFAADDVELRLVDTGESSELLPLVYDPASISAYWGKRPQAVATRIMQLTSVAGGFLSRLVWDVINKKVKENEVARAIELREIVTSLGPAYIKLGQALSIRPDILSPAAMTELQKLCDKVPSFPDDIAMACIEEELGQPWYNIYSELTTSPIAAASLGQVYKGRLKETGDLVAVKVQRPFVLETVTIDLFVIRNLGLALRRFPQISLDVVGLVDEWAARFFEELDYVNEGENGTYFAEMMKKDLPQVVIPKTYSKYTSRKVLTTQWVDGEKLSQSTESDVGELVNVGVICYLKQLLDTGFFHADPHPGNMIRTPDGKLAILDFGLVTKLTDDQKYGMIEAIAHLIHRDYDAIVKDFVKLGFIPDGVNLAPILPVLAKVFDQALEGGGAKNINFQELAADLAQITFDYPFRIPPYFALIIRAIGVLEGIALVGNPEFAIVDEAYPYIAQRLLTDESPRLRSALRYTVYGKSGVFDAERFIDVMQAFESFITAAKSGGGEDLNGDMAGLGVIQTQSNFTLPRFQSEPPVETRAALAFLLSEKGNFFREFLLDEMVKGIDAITREQLVQVMALLKIQNPTPVFSMIPSFGAIRPAGLIPYITEEDKVILNNVQKIVEFLTAQDSRPRSPDQGLDVNRVIQELLPVMPGLSAKVLPEVLSRLSSRILARLIRDTFL</sequence>
<evidence type="ECO:0000313" key="2">
    <source>
        <dbReference type="Proteomes" id="UP001056120"/>
    </source>
</evidence>
<name>A0ACB9HI17_9ASTR</name>
<comment type="caution">
    <text evidence="1">The sequence shown here is derived from an EMBL/GenBank/DDBJ whole genome shotgun (WGS) entry which is preliminary data.</text>
</comment>
<dbReference type="EMBL" id="CM042029">
    <property type="protein sequence ID" value="KAI3794958.1"/>
    <property type="molecule type" value="Genomic_DNA"/>
</dbReference>
<keyword evidence="2" id="KW-1185">Reference proteome</keyword>
<gene>
    <name evidence="1" type="ORF">L1987_37599</name>
</gene>
<protein>
    <submittedName>
        <fullName evidence="1">Uncharacterized protein</fullName>
    </submittedName>
</protein>
<dbReference type="Proteomes" id="UP001056120">
    <property type="component" value="Linkage Group LG12"/>
</dbReference>
<evidence type="ECO:0000313" key="1">
    <source>
        <dbReference type="EMBL" id="KAI3794958.1"/>
    </source>
</evidence>
<proteinExistence type="predicted"/>
<reference evidence="2" key="1">
    <citation type="journal article" date="2022" name="Mol. Ecol. Resour.">
        <title>The genomes of chicory, endive, great burdock and yacon provide insights into Asteraceae palaeo-polyploidization history and plant inulin production.</title>
        <authorList>
            <person name="Fan W."/>
            <person name="Wang S."/>
            <person name="Wang H."/>
            <person name="Wang A."/>
            <person name="Jiang F."/>
            <person name="Liu H."/>
            <person name="Zhao H."/>
            <person name="Xu D."/>
            <person name="Zhang Y."/>
        </authorList>
    </citation>
    <scope>NUCLEOTIDE SEQUENCE [LARGE SCALE GENOMIC DNA]</scope>
    <source>
        <strain evidence="2">cv. Yunnan</strain>
    </source>
</reference>
<organism evidence="1 2">
    <name type="scientific">Smallanthus sonchifolius</name>
    <dbReference type="NCBI Taxonomy" id="185202"/>
    <lineage>
        <taxon>Eukaryota</taxon>
        <taxon>Viridiplantae</taxon>
        <taxon>Streptophyta</taxon>
        <taxon>Embryophyta</taxon>
        <taxon>Tracheophyta</taxon>
        <taxon>Spermatophyta</taxon>
        <taxon>Magnoliopsida</taxon>
        <taxon>eudicotyledons</taxon>
        <taxon>Gunneridae</taxon>
        <taxon>Pentapetalae</taxon>
        <taxon>asterids</taxon>
        <taxon>campanulids</taxon>
        <taxon>Asterales</taxon>
        <taxon>Asteraceae</taxon>
        <taxon>Asteroideae</taxon>
        <taxon>Heliantheae alliance</taxon>
        <taxon>Millerieae</taxon>
        <taxon>Smallanthus</taxon>
    </lineage>
</organism>
<reference evidence="1 2" key="2">
    <citation type="journal article" date="2022" name="Mol. Ecol. Resour.">
        <title>The genomes of chicory, endive, great burdock and yacon provide insights into Asteraceae paleo-polyploidization history and plant inulin production.</title>
        <authorList>
            <person name="Fan W."/>
            <person name="Wang S."/>
            <person name="Wang H."/>
            <person name="Wang A."/>
            <person name="Jiang F."/>
            <person name="Liu H."/>
            <person name="Zhao H."/>
            <person name="Xu D."/>
            <person name="Zhang Y."/>
        </authorList>
    </citation>
    <scope>NUCLEOTIDE SEQUENCE [LARGE SCALE GENOMIC DNA]</scope>
    <source>
        <strain evidence="2">cv. Yunnan</strain>
        <tissue evidence="1">Leaves</tissue>
    </source>
</reference>